<reference evidence="1" key="1">
    <citation type="journal article" date="2015" name="Nature">
        <title>Complex archaea that bridge the gap between prokaryotes and eukaryotes.</title>
        <authorList>
            <person name="Spang A."/>
            <person name="Saw J.H."/>
            <person name="Jorgensen S.L."/>
            <person name="Zaremba-Niedzwiedzka K."/>
            <person name="Martijn J."/>
            <person name="Lind A.E."/>
            <person name="van Eijk R."/>
            <person name="Schleper C."/>
            <person name="Guy L."/>
            <person name="Ettema T.J."/>
        </authorList>
    </citation>
    <scope>NUCLEOTIDE SEQUENCE</scope>
</reference>
<dbReference type="AlphaFoldDB" id="A0A0F9KPH6"/>
<sequence length="57" mass="6545">MGAEEVLTVISNVGIWRLLKAVGRSRQRLGLDAQRRRLVRSIVAHEERRRVDSEAHP</sequence>
<organism evidence="1">
    <name type="scientific">marine sediment metagenome</name>
    <dbReference type="NCBI Taxonomy" id="412755"/>
    <lineage>
        <taxon>unclassified sequences</taxon>
        <taxon>metagenomes</taxon>
        <taxon>ecological metagenomes</taxon>
    </lineage>
</organism>
<dbReference type="EMBL" id="LAZR01007615">
    <property type="protein sequence ID" value="KKM84094.1"/>
    <property type="molecule type" value="Genomic_DNA"/>
</dbReference>
<comment type="caution">
    <text evidence="1">The sequence shown here is derived from an EMBL/GenBank/DDBJ whole genome shotgun (WGS) entry which is preliminary data.</text>
</comment>
<accession>A0A0F9KPH6</accession>
<name>A0A0F9KPH6_9ZZZZ</name>
<evidence type="ECO:0000313" key="1">
    <source>
        <dbReference type="EMBL" id="KKM84094.1"/>
    </source>
</evidence>
<gene>
    <name evidence="1" type="ORF">LCGC14_1302640</name>
</gene>
<protein>
    <submittedName>
        <fullName evidence="1">Uncharacterized protein</fullName>
    </submittedName>
</protein>
<proteinExistence type="predicted"/>